<name>A0A955RWX8_UNCKA</name>
<dbReference type="GO" id="GO:0004347">
    <property type="term" value="F:glucose-6-phosphate isomerase activity"/>
    <property type="evidence" value="ECO:0007669"/>
    <property type="project" value="UniProtKB-EC"/>
</dbReference>
<dbReference type="Pfam" id="PF00342">
    <property type="entry name" value="PGI"/>
    <property type="match status" value="1"/>
</dbReference>
<dbReference type="AlphaFoldDB" id="A0A955RWX8"/>
<dbReference type="SUPFAM" id="SSF53697">
    <property type="entry name" value="SIS domain"/>
    <property type="match status" value="1"/>
</dbReference>
<dbReference type="GO" id="GO:0005829">
    <property type="term" value="C:cytosol"/>
    <property type="evidence" value="ECO:0007669"/>
    <property type="project" value="TreeGrafter"/>
</dbReference>
<dbReference type="GO" id="GO:0051156">
    <property type="term" value="P:glucose 6-phosphate metabolic process"/>
    <property type="evidence" value="ECO:0007669"/>
    <property type="project" value="TreeGrafter"/>
</dbReference>
<accession>A0A955RWX8</accession>
<organism evidence="5 6">
    <name type="scientific">candidate division WWE3 bacterium</name>
    <dbReference type="NCBI Taxonomy" id="2053526"/>
    <lineage>
        <taxon>Bacteria</taxon>
        <taxon>Katanobacteria</taxon>
    </lineage>
</organism>
<evidence type="ECO:0000313" key="5">
    <source>
        <dbReference type="EMBL" id="MCA9397513.1"/>
    </source>
</evidence>
<proteinExistence type="inferred from homology"/>
<evidence type="ECO:0000256" key="3">
    <source>
        <dbReference type="ARBA" id="ARBA00023235"/>
    </source>
</evidence>
<dbReference type="InterPro" id="IPR046348">
    <property type="entry name" value="SIS_dom_sf"/>
</dbReference>
<dbReference type="GO" id="GO:0006094">
    <property type="term" value="P:gluconeogenesis"/>
    <property type="evidence" value="ECO:0007669"/>
    <property type="project" value="UniProtKB-KW"/>
</dbReference>
<keyword evidence="2 4" id="KW-0324">Glycolysis</keyword>
<comment type="similarity">
    <text evidence="4">Belongs to the GPI family.</text>
</comment>
<evidence type="ECO:0000256" key="1">
    <source>
        <dbReference type="ARBA" id="ARBA00022432"/>
    </source>
</evidence>
<gene>
    <name evidence="5" type="ORF">KC573_01680</name>
</gene>
<sequence length="440" mass="49155">MDFRYINSSLLDEREIIATSKSLLPYIQHMQDVASTEAYDFDESSMNLPFDANIYEKVIQLVDTKITDVLEYIFVIGIGGSNLGTKAIYDALQGYFDTLTLDKKPKIIFVDTNDPHYLQTVQTFLKKFQSEPEKILLNAITKSGTTTETIVNLETIAETLPFDTLKERLVITTVEDTKLWNQAVENGIEVLPMPKKVGGRYSVLSTVGLFPLLAAGIDIKSLLDGAQIERGHCISEETETNPAALSAAIQYLHYKNEKLISNLFVFHPELESLGKWYRQLMGESIGKESDLDGNTIHAGIVPTVSVGSVDLHSVAQLYLGGPNTTFTTFVSTKKSSLDDVTLRSNLVFPNIVDEISNKSAAEIMWAILEGVKIAYRNAKRPYAEIVFEDISAHELGHFLQFKMLEMMYLAKLMNVNAFDQPNVEAYKIETKKILSGKPAK</sequence>
<dbReference type="InterPro" id="IPR001672">
    <property type="entry name" value="G6P_Isomerase"/>
</dbReference>
<evidence type="ECO:0000313" key="6">
    <source>
        <dbReference type="Proteomes" id="UP000699691"/>
    </source>
</evidence>
<dbReference type="PRINTS" id="PR00662">
    <property type="entry name" value="G6PISOMERASE"/>
</dbReference>
<dbReference type="GO" id="GO:0097367">
    <property type="term" value="F:carbohydrate derivative binding"/>
    <property type="evidence" value="ECO:0007669"/>
    <property type="project" value="InterPro"/>
</dbReference>
<dbReference type="GO" id="GO:0048029">
    <property type="term" value="F:monosaccharide binding"/>
    <property type="evidence" value="ECO:0007669"/>
    <property type="project" value="TreeGrafter"/>
</dbReference>
<dbReference type="EMBL" id="JAGQKY010000055">
    <property type="protein sequence ID" value="MCA9397513.1"/>
    <property type="molecule type" value="Genomic_DNA"/>
</dbReference>
<comment type="caution">
    <text evidence="5">The sequence shown here is derived from an EMBL/GenBank/DDBJ whole genome shotgun (WGS) entry which is preliminary data.</text>
</comment>
<evidence type="ECO:0000256" key="2">
    <source>
        <dbReference type="ARBA" id="ARBA00023152"/>
    </source>
</evidence>
<protein>
    <recommendedName>
        <fullName evidence="4">Glucose-6-phosphate isomerase</fullName>
        <ecNumber evidence="4">5.3.1.9</ecNumber>
    </recommendedName>
</protein>
<dbReference type="InterPro" id="IPR035476">
    <property type="entry name" value="SIS_PGI_1"/>
</dbReference>
<reference evidence="5" key="2">
    <citation type="journal article" date="2021" name="Microbiome">
        <title>Successional dynamics and alternative stable states in a saline activated sludge microbial community over 9 years.</title>
        <authorList>
            <person name="Wang Y."/>
            <person name="Ye J."/>
            <person name="Ju F."/>
            <person name="Liu L."/>
            <person name="Boyd J.A."/>
            <person name="Deng Y."/>
            <person name="Parks D.H."/>
            <person name="Jiang X."/>
            <person name="Yin X."/>
            <person name="Woodcroft B.J."/>
            <person name="Tyson G.W."/>
            <person name="Hugenholtz P."/>
            <person name="Polz M.F."/>
            <person name="Zhang T."/>
        </authorList>
    </citation>
    <scope>NUCLEOTIDE SEQUENCE</scope>
    <source>
        <strain evidence="5">HKST-UBA02</strain>
    </source>
</reference>
<keyword evidence="1 4" id="KW-0312">Gluconeogenesis</keyword>
<dbReference type="CDD" id="cd05015">
    <property type="entry name" value="SIS_PGI_1"/>
    <property type="match status" value="1"/>
</dbReference>
<evidence type="ECO:0000256" key="4">
    <source>
        <dbReference type="RuleBase" id="RU000612"/>
    </source>
</evidence>
<dbReference type="Proteomes" id="UP000699691">
    <property type="component" value="Unassembled WGS sequence"/>
</dbReference>
<comment type="catalytic activity">
    <reaction evidence="4">
        <text>alpha-D-glucose 6-phosphate = beta-D-fructose 6-phosphate</text>
        <dbReference type="Rhea" id="RHEA:11816"/>
        <dbReference type="ChEBI" id="CHEBI:57634"/>
        <dbReference type="ChEBI" id="CHEBI:58225"/>
        <dbReference type="EC" id="5.3.1.9"/>
    </reaction>
</comment>
<dbReference type="GO" id="GO:0006096">
    <property type="term" value="P:glycolytic process"/>
    <property type="evidence" value="ECO:0007669"/>
    <property type="project" value="UniProtKB-KW"/>
</dbReference>
<keyword evidence="3 4" id="KW-0413">Isomerase</keyword>
<dbReference type="PANTHER" id="PTHR11469:SF1">
    <property type="entry name" value="GLUCOSE-6-PHOSPHATE ISOMERASE"/>
    <property type="match status" value="1"/>
</dbReference>
<dbReference type="PANTHER" id="PTHR11469">
    <property type="entry name" value="GLUCOSE-6-PHOSPHATE ISOMERASE"/>
    <property type="match status" value="1"/>
</dbReference>
<dbReference type="PROSITE" id="PS51463">
    <property type="entry name" value="P_GLUCOSE_ISOMERASE_3"/>
    <property type="match status" value="1"/>
</dbReference>
<dbReference type="EC" id="5.3.1.9" evidence="4"/>
<comment type="pathway">
    <text evidence="4">Carbohydrate degradation; glycolysis; D-glyceraldehyde 3-phosphate and glycerone phosphate from D-glucose: step 2/4.</text>
</comment>
<reference evidence="5" key="1">
    <citation type="submission" date="2020-04" db="EMBL/GenBank/DDBJ databases">
        <authorList>
            <person name="Zhang T."/>
        </authorList>
    </citation>
    <scope>NUCLEOTIDE SEQUENCE</scope>
    <source>
        <strain evidence="5">HKST-UBA02</strain>
    </source>
</reference>
<dbReference type="Gene3D" id="3.40.50.10490">
    <property type="entry name" value="Glucose-6-phosphate isomerase like protein, domain 1"/>
    <property type="match status" value="2"/>
</dbReference>